<dbReference type="Pfam" id="PF12867">
    <property type="entry name" value="DinB_2"/>
    <property type="match status" value="1"/>
</dbReference>
<dbReference type="SUPFAM" id="SSF109854">
    <property type="entry name" value="DinB/YfiT-like putative metalloenzymes"/>
    <property type="match status" value="1"/>
</dbReference>
<reference evidence="3" key="1">
    <citation type="submission" date="2020-09" db="EMBL/GenBank/DDBJ databases">
        <title>A novel bacterium of genus Paenibacillus, isolated from South China Sea.</title>
        <authorList>
            <person name="Huang H."/>
            <person name="Mo K."/>
            <person name="Hu Y."/>
        </authorList>
    </citation>
    <scope>NUCLEOTIDE SEQUENCE</scope>
    <source>
        <strain evidence="3">IB182493</strain>
    </source>
</reference>
<evidence type="ECO:0000313" key="4">
    <source>
        <dbReference type="Proteomes" id="UP000632125"/>
    </source>
</evidence>
<evidence type="ECO:0000259" key="2">
    <source>
        <dbReference type="Pfam" id="PF12867"/>
    </source>
</evidence>
<dbReference type="AlphaFoldDB" id="A0A927CNE5"/>
<dbReference type="InterPro" id="IPR034660">
    <property type="entry name" value="DinB/YfiT-like"/>
</dbReference>
<dbReference type="Proteomes" id="UP000632125">
    <property type="component" value="Unassembled WGS sequence"/>
</dbReference>
<gene>
    <name evidence="3" type="ORF">IDH41_22040</name>
</gene>
<sequence>MSKNRVDLLALQKSNTWDQVEWIVPLVAALDGGGNSTWQTVNHVNYYNERMLNRLTGKSVGSGASSNEATFGEPDAGGGDEREWRENDARTHAIASELSAAIAALTDADLDKPYGSSTLGEKLARWMLHGAYYSVQIVLIRKQHEIDYLNGVLFVDRF</sequence>
<dbReference type="RefSeq" id="WP_190864910.1">
    <property type="nucleotide sequence ID" value="NZ_JACXIY010000028.1"/>
</dbReference>
<proteinExistence type="predicted"/>
<keyword evidence="4" id="KW-1185">Reference proteome</keyword>
<feature type="domain" description="DinB-like" evidence="2">
    <location>
        <begin position="31"/>
        <end position="129"/>
    </location>
</feature>
<protein>
    <submittedName>
        <fullName evidence="3">DinB family protein</fullName>
    </submittedName>
</protein>
<dbReference type="EMBL" id="JACXIY010000028">
    <property type="protein sequence ID" value="MBD2871273.1"/>
    <property type="molecule type" value="Genomic_DNA"/>
</dbReference>
<comment type="caution">
    <text evidence="3">The sequence shown here is derived from an EMBL/GenBank/DDBJ whole genome shotgun (WGS) entry which is preliminary data.</text>
</comment>
<name>A0A927CNE5_9BACL</name>
<dbReference type="InterPro" id="IPR024775">
    <property type="entry name" value="DinB-like"/>
</dbReference>
<feature type="region of interest" description="Disordered" evidence="1">
    <location>
        <begin position="58"/>
        <end position="84"/>
    </location>
</feature>
<evidence type="ECO:0000313" key="3">
    <source>
        <dbReference type="EMBL" id="MBD2871273.1"/>
    </source>
</evidence>
<evidence type="ECO:0000256" key="1">
    <source>
        <dbReference type="SAM" id="MobiDB-lite"/>
    </source>
</evidence>
<organism evidence="3 4">
    <name type="scientific">Paenibacillus arenilitoris</name>
    <dbReference type="NCBI Taxonomy" id="2772299"/>
    <lineage>
        <taxon>Bacteria</taxon>
        <taxon>Bacillati</taxon>
        <taxon>Bacillota</taxon>
        <taxon>Bacilli</taxon>
        <taxon>Bacillales</taxon>
        <taxon>Paenibacillaceae</taxon>
        <taxon>Paenibacillus</taxon>
    </lineage>
</organism>
<accession>A0A927CNE5</accession>
<dbReference type="Gene3D" id="1.20.120.450">
    <property type="entry name" value="dinb family like domain"/>
    <property type="match status" value="1"/>
</dbReference>